<reference evidence="2" key="1">
    <citation type="submission" date="2016-05" db="EMBL/GenBank/DDBJ databases">
        <title>Comparative genomics of biotechnologically important yeasts.</title>
        <authorList>
            <consortium name="DOE Joint Genome Institute"/>
            <person name="Riley R."/>
            <person name="Haridas S."/>
            <person name="Wolfe K.H."/>
            <person name="Lopes M.R."/>
            <person name="Hittinger C.T."/>
            <person name="Goker M."/>
            <person name="Salamov A."/>
            <person name="Wisecaver J."/>
            <person name="Long T.M."/>
            <person name="Aerts A.L."/>
            <person name="Barry K."/>
            <person name="Choi C."/>
            <person name="Clum A."/>
            <person name="Coughlan A.Y."/>
            <person name="Deshpande S."/>
            <person name="Douglass A.P."/>
            <person name="Hanson S.J."/>
            <person name="Klenk H.-P."/>
            <person name="Labutti K."/>
            <person name="Lapidus A."/>
            <person name="Lindquist E."/>
            <person name="Lipzen A."/>
            <person name="Meier-Kolthoff J.P."/>
            <person name="Ohm R.A."/>
            <person name="Otillar R.P."/>
            <person name="Pangilinan J."/>
            <person name="Peng Y."/>
            <person name="Rokas A."/>
            <person name="Rosa C.A."/>
            <person name="Scheuner C."/>
            <person name="Sibirny A.A."/>
            <person name="Slot J.C."/>
            <person name="Stielow J.B."/>
            <person name="Sun H."/>
            <person name="Kurtzman C.P."/>
            <person name="Blackwell M."/>
            <person name="Grigoriev I.V."/>
            <person name="Jeffries T.W."/>
        </authorList>
    </citation>
    <scope>NUCLEOTIDE SEQUENCE [LARGE SCALE GENOMIC DNA]</scope>
    <source>
        <strain evidence="2">NRRL Y-17324</strain>
    </source>
</reference>
<dbReference type="Proteomes" id="UP000094285">
    <property type="component" value="Unassembled WGS sequence"/>
</dbReference>
<gene>
    <name evidence="1" type="ORF">CANTADRAFT_26101</name>
</gene>
<proteinExistence type="predicted"/>
<sequence length="98" mass="11948">MECFRWDLLKFNDMRNGQMQRLLFTLKIRIKRNYSTWRFLFPRRTISMQLVNFLTSRSFKHPKIVDIFLSVNYPSAIDNRNDWVEPTVCEPSILIYLL</sequence>
<dbReference type="GeneID" id="30981785"/>
<name>A0A1E4SHQ0_9ASCO</name>
<evidence type="ECO:0000313" key="2">
    <source>
        <dbReference type="Proteomes" id="UP000094285"/>
    </source>
</evidence>
<accession>A0A1E4SHQ0</accession>
<evidence type="ECO:0000313" key="1">
    <source>
        <dbReference type="EMBL" id="ODV79023.1"/>
    </source>
</evidence>
<dbReference type="EMBL" id="KV453912">
    <property type="protein sequence ID" value="ODV79023.1"/>
    <property type="molecule type" value="Genomic_DNA"/>
</dbReference>
<feature type="non-terminal residue" evidence="1">
    <location>
        <position position="98"/>
    </location>
</feature>
<organism evidence="1 2">
    <name type="scientific">Suhomyces tanzawaensis NRRL Y-17324</name>
    <dbReference type="NCBI Taxonomy" id="984487"/>
    <lineage>
        <taxon>Eukaryota</taxon>
        <taxon>Fungi</taxon>
        <taxon>Dikarya</taxon>
        <taxon>Ascomycota</taxon>
        <taxon>Saccharomycotina</taxon>
        <taxon>Pichiomycetes</taxon>
        <taxon>Debaryomycetaceae</taxon>
        <taxon>Suhomyces</taxon>
    </lineage>
</organism>
<dbReference type="RefSeq" id="XP_020064145.1">
    <property type="nucleotide sequence ID" value="XM_020207648.1"/>
</dbReference>
<protein>
    <submittedName>
        <fullName evidence="1">Uncharacterized protein</fullName>
    </submittedName>
</protein>
<dbReference type="AlphaFoldDB" id="A0A1E4SHQ0"/>
<keyword evidence="2" id="KW-1185">Reference proteome</keyword>